<dbReference type="FunFam" id="1.25.40.10:FF:000158">
    <property type="entry name" value="pentatricopeptide repeat-containing protein At2g33680"/>
    <property type="match status" value="1"/>
</dbReference>
<keyword evidence="4" id="KW-1185">Reference proteome</keyword>
<feature type="repeat" description="PPR" evidence="2">
    <location>
        <begin position="322"/>
        <end position="356"/>
    </location>
</feature>
<dbReference type="InterPro" id="IPR046960">
    <property type="entry name" value="PPR_At4g14850-like_plant"/>
</dbReference>
<comment type="caution">
    <text evidence="3">The sequence shown here is derived from an EMBL/GenBank/DDBJ whole genome shotgun (WGS) entry which is preliminary data.</text>
</comment>
<dbReference type="Pfam" id="PF13041">
    <property type="entry name" value="PPR_2"/>
    <property type="match status" value="2"/>
</dbReference>
<feature type="repeat" description="PPR" evidence="2">
    <location>
        <begin position="22"/>
        <end position="56"/>
    </location>
</feature>
<protein>
    <recommendedName>
        <fullName evidence="5">Pentatricopeptide repeat-containing protein</fullName>
    </recommendedName>
</protein>
<dbReference type="InterPro" id="IPR002885">
    <property type="entry name" value="PPR_rpt"/>
</dbReference>
<feature type="repeat" description="PPR" evidence="2">
    <location>
        <begin position="123"/>
        <end position="157"/>
    </location>
</feature>
<evidence type="ECO:0008006" key="5">
    <source>
        <dbReference type="Google" id="ProtNLM"/>
    </source>
</evidence>
<organism evidence="3 4">
    <name type="scientific">Adiantum capillus-veneris</name>
    <name type="common">Maidenhair fern</name>
    <dbReference type="NCBI Taxonomy" id="13818"/>
    <lineage>
        <taxon>Eukaryota</taxon>
        <taxon>Viridiplantae</taxon>
        <taxon>Streptophyta</taxon>
        <taxon>Embryophyta</taxon>
        <taxon>Tracheophyta</taxon>
        <taxon>Polypodiopsida</taxon>
        <taxon>Polypodiidae</taxon>
        <taxon>Polypodiales</taxon>
        <taxon>Pteridineae</taxon>
        <taxon>Pteridaceae</taxon>
        <taxon>Vittarioideae</taxon>
        <taxon>Adiantum</taxon>
    </lineage>
</organism>
<accession>A0A9D4V5G6</accession>
<evidence type="ECO:0000256" key="2">
    <source>
        <dbReference type="PROSITE-ProRule" id="PRU00708"/>
    </source>
</evidence>
<dbReference type="GO" id="GO:0048731">
    <property type="term" value="P:system development"/>
    <property type="evidence" value="ECO:0007669"/>
    <property type="project" value="UniProtKB-ARBA"/>
</dbReference>
<proteinExistence type="predicted"/>
<dbReference type="NCBIfam" id="TIGR00756">
    <property type="entry name" value="PPR"/>
    <property type="match status" value="1"/>
</dbReference>
<dbReference type="Gene3D" id="1.25.40.10">
    <property type="entry name" value="Tetratricopeptide repeat domain"/>
    <property type="match status" value="5"/>
</dbReference>
<feature type="repeat" description="PPR" evidence="2">
    <location>
        <begin position="190"/>
        <end position="220"/>
    </location>
</feature>
<dbReference type="PANTHER" id="PTHR47926">
    <property type="entry name" value="PENTATRICOPEPTIDE REPEAT-CONTAINING PROTEIN"/>
    <property type="match status" value="1"/>
</dbReference>
<dbReference type="GO" id="GO:0009451">
    <property type="term" value="P:RNA modification"/>
    <property type="evidence" value="ECO:0007669"/>
    <property type="project" value="InterPro"/>
</dbReference>
<dbReference type="Proteomes" id="UP000886520">
    <property type="component" value="Chromosome 5"/>
</dbReference>
<dbReference type="AlphaFoldDB" id="A0A9D4V5G6"/>
<dbReference type="InterPro" id="IPR011990">
    <property type="entry name" value="TPR-like_helical_dom_sf"/>
</dbReference>
<name>A0A9D4V5G6_ADICA</name>
<feature type="repeat" description="PPR" evidence="2">
    <location>
        <begin position="221"/>
        <end position="255"/>
    </location>
</feature>
<evidence type="ECO:0000313" key="3">
    <source>
        <dbReference type="EMBL" id="KAI5079757.1"/>
    </source>
</evidence>
<dbReference type="GO" id="GO:0003723">
    <property type="term" value="F:RNA binding"/>
    <property type="evidence" value="ECO:0007669"/>
    <property type="project" value="InterPro"/>
</dbReference>
<dbReference type="FunFam" id="1.25.40.10:FF:000344">
    <property type="entry name" value="Pentatricopeptide repeat-containing protein"/>
    <property type="match status" value="1"/>
</dbReference>
<dbReference type="PANTHER" id="PTHR47926:SF347">
    <property type="entry name" value="PENTATRICOPEPTIDE REPEAT-CONTAINING PROTEIN"/>
    <property type="match status" value="1"/>
</dbReference>
<reference evidence="3 4" key="1">
    <citation type="submission" date="2021-01" db="EMBL/GenBank/DDBJ databases">
        <title>Adiantum capillus-veneris genome.</title>
        <authorList>
            <person name="Fang Y."/>
            <person name="Liao Q."/>
        </authorList>
    </citation>
    <scope>NUCLEOTIDE SEQUENCE [LARGE SCALE GENOMIC DNA]</scope>
    <source>
        <strain evidence="3">H3</strain>
        <tissue evidence="3">Leaf</tissue>
    </source>
</reference>
<gene>
    <name evidence="3" type="ORF">GOP47_0005236</name>
</gene>
<dbReference type="PROSITE" id="PS51375">
    <property type="entry name" value="PPR"/>
    <property type="match status" value="5"/>
</dbReference>
<keyword evidence="1" id="KW-0677">Repeat</keyword>
<dbReference type="EMBL" id="JABFUD020000005">
    <property type="protein sequence ID" value="KAI5079757.1"/>
    <property type="molecule type" value="Genomic_DNA"/>
</dbReference>
<dbReference type="Pfam" id="PF01535">
    <property type="entry name" value="PPR"/>
    <property type="match status" value="4"/>
</dbReference>
<sequence>MHIEFGDLETAQRVFDELPKANEVSWGKLIKGYAQKGYAFPALQLFEKTQREGVQPSKTIYMYVLKACMSARLSKQGKLIHDQIVRYEFEKDAFIETSIIEFYVQSGQFVEALLMFHKSQNHDIMTWGVLLDGYLQHDLMDSVLQLFLYMQTEEVKLDAFTYSCALKACTSPHDLKLVHDHIIKQTFEENVSVCNVLIGIYSSHGNIDEACWVFQRLQTKDVASWTVLIQGLVDCGRCLSALCVYEEMQDSGVQPSEVTYMCLIKACIMTKDVYKGRLAHDEMMRSGLACSSRIGNALIDMYGSCGYVYEARNVFDGLDSQDEVSWGTMMVVYSQHGHDILALELFEKMQQKKGKQTASILLCILRACGKVGAIVWGKLIHYLLMINGFESDWAVISTLIYMYAECGYMIEVHKVFHSLPSPDLATWSILIAHCGNMDLARQLLTDMKRQSVNPNAQLYTNILTTCACEGLLEEGEGYFEIMRKGHGIGSNLWHCTSMANLLGRTGHTKEAYDLLQALPMPPDEAIWRALLSGCKLHEDVGLGEHSFDQAINRIDGGVLLQDWQCKEVALSGKFETPRGIVKDQDYWKIGHREKLEEQHLSTQQQFDSKYTDKNDFLIETLHQISTYHS</sequence>
<evidence type="ECO:0000313" key="4">
    <source>
        <dbReference type="Proteomes" id="UP000886520"/>
    </source>
</evidence>
<dbReference type="OrthoDB" id="10372533at2759"/>
<dbReference type="SUPFAM" id="SSF48452">
    <property type="entry name" value="TPR-like"/>
    <property type="match status" value="1"/>
</dbReference>
<evidence type="ECO:0000256" key="1">
    <source>
        <dbReference type="ARBA" id="ARBA00022737"/>
    </source>
</evidence>